<gene>
    <name evidence="1" type="ORF">IFM89_004197</name>
</gene>
<organism evidence="1 2">
    <name type="scientific">Coptis chinensis</name>
    <dbReference type="NCBI Taxonomy" id="261450"/>
    <lineage>
        <taxon>Eukaryota</taxon>
        <taxon>Viridiplantae</taxon>
        <taxon>Streptophyta</taxon>
        <taxon>Embryophyta</taxon>
        <taxon>Tracheophyta</taxon>
        <taxon>Spermatophyta</taxon>
        <taxon>Magnoliopsida</taxon>
        <taxon>Ranunculales</taxon>
        <taxon>Ranunculaceae</taxon>
        <taxon>Coptidoideae</taxon>
        <taxon>Coptis</taxon>
    </lineage>
</organism>
<sequence length="285" mass="32477">MKKAIYHRYNQERNVSNNSETMDYIPFQQDLQEREQHIIVMRHGDRLDTAQPSWRLTAKRPWDPPLLKLGKSRAFNLGKLMKKDLLSVQIDRVIVSPFIRCVETASEIVTALCTIKDNVDFYDPSKVKVCFELGLSEIFNSRNLGTAALRKVISFDLPKLEAMFPAGTVDHTAEPVNQIISARVESSLDAMLRYTRVIRELADKYPYENLLLVTHKYGVVTAVSGFMDNTYVHRADVCGYSHLKRKISFSPSDDVIIAGKYEVMTSKTGESGVEYCPLSERALYD</sequence>
<dbReference type="Gene3D" id="3.40.50.1240">
    <property type="entry name" value="Phosphoglycerate mutase-like"/>
    <property type="match status" value="1"/>
</dbReference>
<dbReference type="InterPro" id="IPR012398">
    <property type="entry name" value="PRIB5"/>
</dbReference>
<dbReference type="OrthoDB" id="414418at2759"/>
<dbReference type="PANTHER" id="PTHR16469">
    <property type="entry name" value="UBIQUITIN-ASSOCIATED AND SH3 DOMAIN-CONTAINING BA-RELATED"/>
    <property type="match status" value="1"/>
</dbReference>
<dbReference type="AlphaFoldDB" id="A0A835LI96"/>
<comment type="caution">
    <text evidence="1">The sequence shown here is derived from an EMBL/GenBank/DDBJ whole genome shotgun (WGS) entry which is preliminary data.</text>
</comment>
<dbReference type="EMBL" id="JADFTS010000007">
    <property type="protein sequence ID" value="KAF9595795.1"/>
    <property type="molecule type" value="Genomic_DNA"/>
</dbReference>
<dbReference type="InterPro" id="IPR029033">
    <property type="entry name" value="His_PPase_superfam"/>
</dbReference>
<name>A0A835LI96_9MAGN</name>
<dbReference type="InterPro" id="IPR013078">
    <property type="entry name" value="His_Pase_superF_clade-1"/>
</dbReference>
<evidence type="ECO:0000313" key="2">
    <source>
        <dbReference type="Proteomes" id="UP000631114"/>
    </source>
</evidence>
<reference evidence="1 2" key="1">
    <citation type="submission" date="2020-10" db="EMBL/GenBank/DDBJ databases">
        <title>The Coptis chinensis genome and diversification of protoberbering-type alkaloids.</title>
        <authorList>
            <person name="Wang B."/>
            <person name="Shu S."/>
            <person name="Song C."/>
            <person name="Liu Y."/>
        </authorList>
    </citation>
    <scope>NUCLEOTIDE SEQUENCE [LARGE SCALE GENOMIC DNA]</scope>
    <source>
        <strain evidence="1">HL-2020</strain>
        <tissue evidence="1">Leaf</tissue>
    </source>
</reference>
<proteinExistence type="predicted"/>
<dbReference type="PIRSF" id="PIRSF015897">
    <property type="entry name" value="PRIB5"/>
    <property type="match status" value="1"/>
</dbReference>
<evidence type="ECO:0000313" key="1">
    <source>
        <dbReference type="EMBL" id="KAF9595795.1"/>
    </source>
</evidence>
<accession>A0A835LI96</accession>
<evidence type="ECO:0008006" key="3">
    <source>
        <dbReference type="Google" id="ProtNLM"/>
    </source>
</evidence>
<dbReference type="Proteomes" id="UP000631114">
    <property type="component" value="Unassembled WGS sequence"/>
</dbReference>
<dbReference type="SUPFAM" id="SSF53254">
    <property type="entry name" value="Phosphoglycerate mutase-like"/>
    <property type="match status" value="1"/>
</dbReference>
<keyword evidence="2" id="KW-1185">Reference proteome</keyword>
<dbReference type="Pfam" id="PF00300">
    <property type="entry name" value="His_Phos_1"/>
    <property type="match status" value="1"/>
</dbReference>
<dbReference type="CDD" id="cd07067">
    <property type="entry name" value="HP_PGM_like"/>
    <property type="match status" value="1"/>
</dbReference>
<dbReference type="InterPro" id="IPR051710">
    <property type="entry name" value="Phosphatase_SH3-domain"/>
</dbReference>
<dbReference type="PANTHER" id="PTHR16469:SF27">
    <property type="entry name" value="UBIQUITIN-ASSOCIATED AND SH3 DOMAIN-CONTAINING BA-RELATED"/>
    <property type="match status" value="1"/>
</dbReference>
<protein>
    <recommendedName>
        <fullName evidence="3">Phosphoglycerate mutase family protein</fullName>
    </recommendedName>
</protein>